<dbReference type="GO" id="GO:0005524">
    <property type="term" value="F:ATP binding"/>
    <property type="evidence" value="ECO:0007669"/>
    <property type="project" value="UniProtKB-KW"/>
</dbReference>
<reference evidence="13 14" key="1">
    <citation type="journal article" date="2017" name="Front. Microbiol.">
        <title>Comparative Genomic Analysis of the Class Epsilonproteobacteria and Proposed Reclassification to Epsilonbacteraeota (phyl. nov.).</title>
        <authorList>
            <person name="Waite D.W."/>
            <person name="Vanwonterghem I."/>
            <person name="Rinke C."/>
            <person name="Parks D.H."/>
            <person name="Zhang Y."/>
            <person name="Takai K."/>
            <person name="Sievert S.M."/>
            <person name="Simon J."/>
            <person name="Campbell B.J."/>
            <person name="Hanson T.E."/>
            <person name="Woyke T."/>
            <person name="Klotz M.G."/>
            <person name="Hugenholtz P."/>
        </authorList>
    </citation>
    <scope>NUCLEOTIDE SEQUENCE [LARGE SCALE GENOMIC DNA]</scope>
    <source>
        <strain evidence="13">UBA11420</strain>
    </source>
</reference>
<dbReference type="PROSITE" id="PS50109">
    <property type="entry name" value="HIS_KIN"/>
    <property type="match status" value="1"/>
</dbReference>
<feature type="transmembrane region" description="Helical" evidence="10">
    <location>
        <begin position="14"/>
        <end position="35"/>
    </location>
</feature>
<keyword evidence="10" id="KW-0472">Membrane</keyword>
<name>A0A2D3WKG2_9BACT</name>
<comment type="catalytic activity">
    <reaction evidence="1">
        <text>ATP + protein L-histidine = ADP + protein N-phospho-L-histidine.</text>
        <dbReference type="EC" id="2.7.13.3"/>
    </reaction>
</comment>
<sequence length="727" mass="83160">MLRQSLSKLIQKEYLKSIIFPLLLIEAMLLWAYFWSNAHVSESTQKALIEETKIHIKEISSRSAEIVNVTFKDVSHMTALFAQEHETFFARFDPQHVGIKSHNYQQLENGVITNTQQTPNACTLFYSNVKQTSPYRLEKAIATEELDGFYNTMLQSNPNIAQVYFNSHDSMNRLCPFMPDALNQYAHDIDIPKYNFYFLADEKHNPQKKIVWTDAYLDPAGLGWMISAIAPVYKGDFLEGVVGVDITIDQLISNILSLRLPYRSMSLLVDEHGHMLGMSQALESYLGIHELTSHAYDAPVENTISKPKDFNLFDNKTNALASFLTKMVKENTPLDEFRYADTDFLITQNFISQTGWKLVLLLDKDSLLKSGKDLKAKTDFIGYIALGFMALFYLVFLFILISRAQRFSSQILTPLHELIQATRSLKDKLVTTKLPHSDIIELNTLLDNFSAMSHELQNLYDSMDKKIKEGILENMETQKMMIYQSRLAQMGEMISMIAHQWRQPLGAISTVTASIKLKQSLKKFDLTTSEGRVAQDEFLTTAIDKIENYIHFLTNTIDDFRNFFKPDQRHEKSSLAHIIEKTLRIIGKSLDVHKIAVEIDNRSTREFITYEAQVTQVLINILKNAQDVLLDKKIENATIRLNAYEEKEFFVIEIEDNAGGIPEAIISKVFDPYFSTKAEKNGTGLGLYMSKTIIEEHCHGILSVCNTKRGAKFSVKIRGEYDVRSDQ</sequence>
<proteinExistence type="predicted"/>
<dbReference type="Pfam" id="PF22673">
    <property type="entry name" value="MCP-like_PDC_1"/>
    <property type="match status" value="1"/>
</dbReference>
<dbReference type="Pfam" id="PF02518">
    <property type="entry name" value="HATPase_c"/>
    <property type="match status" value="1"/>
</dbReference>
<dbReference type="InterPro" id="IPR036097">
    <property type="entry name" value="HisK_dim/P_sf"/>
</dbReference>
<comment type="subcellular location">
    <subcellularLocation>
        <location evidence="2">Membrane</location>
    </subcellularLocation>
</comment>
<dbReference type="GO" id="GO:0016020">
    <property type="term" value="C:membrane"/>
    <property type="evidence" value="ECO:0007669"/>
    <property type="project" value="UniProtKB-SubCell"/>
</dbReference>
<dbReference type="PANTHER" id="PTHR43065">
    <property type="entry name" value="SENSOR HISTIDINE KINASE"/>
    <property type="match status" value="1"/>
</dbReference>
<comment type="caution">
    <text evidence="13">The sequence shown here is derived from an EMBL/GenBank/DDBJ whole genome shotgun (WGS) entry which is preliminary data.</text>
</comment>
<dbReference type="CDD" id="cd12913">
    <property type="entry name" value="PDC1_MCP_like"/>
    <property type="match status" value="1"/>
</dbReference>
<keyword evidence="10" id="KW-1133">Transmembrane helix</keyword>
<dbReference type="EMBL" id="DLUG01000054">
    <property type="protein sequence ID" value="DAB37013.1"/>
    <property type="molecule type" value="Genomic_DNA"/>
</dbReference>
<keyword evidence="9" id="KW-0902">Two-component regulatory system</keyword>
<dbReference type="AlphaFoldDB" id="A0A2D3WKG2"/>
<dbReference type="PRINTS" id="PR00344">
    <property type="entry name" value="BCTRLSENSOR"/>
</dbReference>
<dbReference type="Gene3D" id="1.10.287.130">
    <property type="match status" value="1"/>
</dbReference>
<dbReference type="Gene3D" id="3.30.450.20">
    <property type="entry name" value="PAS domain"/>
    <property type="match status" value="1"/>
</dbReference>
<dbReference type="EC" id="2.7.13.3" evidence="3"/>
<evidence type="ECO:0000259" key="11">
    <source>
        <dbReference type="PROSITE" id="PS50109"/>
    </source>
</evidence>
<organism evidence="13 14">
    <name type="scientific">Sulfurospirillum cavolei</name>
    <dbReference type="NCBI Taxonomy" id="366522"/>
    <lineage>
        <taxon>Bacteria</taxon>
        <taxon>Pseudomonadati</taxon>
        <taxon>Campylobacterota</taxon>
        <taxon>Epsilonproteobacteria</taxon>
        <taxon>Campylobacterales</taxon>
        <taxon>Sulfurospirillaceae</taxon>
        <taxon>Sulfurospirillum</taxon>
    </lineage>
</organism>
<keyword evidence="10" id="KW-0812">Transmembrane</keyword>
<dbReference type="PROSITE" id="PS50885">
    <property type="entry name" value="HAMP"/>
    <property type="match status" value="1"/>
</dbReference>
<evidence type="ECO:0000256" key="6">
    <source>
        <dbReference type="ARBA" id="ARBA00022741"/>
    </source>
</evidence>
<dbReference type="GO" id="GO:0000155">
    <property type="term" value="F:phosphorelay sensor kinase activity"/>
    <property type="evidence" value="ECO:0007669"/>
    <property type="project" value="InterPro"/>
</dbReference>
<feature type="transmembrane region" description="Helical" evidence="10">
    <location>
        <begin position="380"/>
        <end position="401"/>
    </location>
</feature>
<dbReference type="InterPro" id="IPR005467">
    <property type="entry name" value="His_kinase_dom"/>
</dbReference>
<keyword evidence="6" id="KW-0547">Nucleotide-binding</keyword>
<evidence type="ECO:0000256" key="10">
    <source>
        <dbReference type="SAM" id="Phobius"/>
    </source>
</evidence>
<feature type="domain" description="Histidine kinase" evidence="11">
    <location>
        <begin position="496"/>
        <end position="721"/>
    </location>
</feature>
<dbReference type="InterPro" id="IPR004358">
    <property type="entry name" value="Sig_transdc_His_kin-like_C"/>
</dbReference>
<dbReference type="SUPFAM" id="SSF47384">
    <property type="entry name" value="Homodimeric domain of signal transducing histidine kinase"/>
    <property type="match status" value="1"/>
</dbReference>
<evidence type="ECO:0000256" key="7">
    <source>
        <dbReference type="ARBA" id="ARBA00022777"/>
    </source>
</evidence>
<gene>
    <name evidence="13" type="ORF">CFH80_01820</name>
</gene>
<accession>A0A2D3WKG2</accession>
<evidence type="ECO:0000256" key="9">
    <source>
        <dbReference type="ARBA" id="ARBA00023012"/>
    </source>
</evidence>
<evidence type="ECO:0000256" key="8">
    <source>
        <dbReference type="ARBA" id="ARBA00022840"/>
    </source>
</evidence>
<evidence type="ECO:0000256" key="1">
    <source>
        <dbReference type="ARBA" id="ARBA00000085"/>
    </source>
</evidence>
<dbReference type="InterPro" id="IPR036890">
    <property type="entry name" value="HATPase_C_sf"/>
</dbReference>
<dbReference type="STRING" id="366522.GCA_001548055_01727"/>
<dbReference type="InterPro" id="IPR003594">
    <property type="entry name" value="HATPase_dom"/>
</dbReference>
<evidence type="ECO:0000313" key="14">
    <source>
        <dbReference type="Proteomes" id="UP000231638"/>
    </source>
</evidence>
<dbReference type="SMART" id="SM00304">
    <property type="entry name" value="HAMP"/>
    <property type="match status" value="1"/>
</dbReference>
<keyword evidence="8" id="KW-0067">ATP-binding</keyword>
<dbReference type="Gene3D" id="6.10.340.10">
    <property type="match status" value="1"/>
</dbReference>
<feature type="domain" description="HAMP" evidence="12">
    <location>
        <begin position="409"/>
        <end position="461"/>
    </location>
</feature>
<evidence type="ECO:0000313" key="13">
    <source>
        <dbReference type="EMBL" id="DAB37013.1"/>
    </source>
</evidence>
<dbReference type="SUPFAM" id="SSF55874">
    <property type="entry name" value="ATPase domain of HSP90 chaperone/DNA topoisomerase II/histidine kinase"/>
    <property type="match status" value="1"/>
</dbReference>
<keyword evidence="7" id="KW-0418">Kinase</keyword>
<keyword evidence="5" id="KW-0808">Transferase</keyword>
<keyword evidence="4" id="KW-0597">Phosphoprotein</keyword>
<dbReference type="InterPro" id="IPR003660">
    <property type="entry name" value="HAMP_dom"/>
</dbReference>
<evidence type="ECO:0000256" key="2">
    <source>
        <dbReference type="ARBA" id="ARBA00004370"/>
    </source>
</evidence>
<evidence type="ECO:0000256" key="5">
    <source>
        <dbReference type="ARBA" id="ARBA00022679"/>
    </source>
</evidence>
<dbReference type="Gene3D" id="3.30.565.10">
    <property type="entry name" value="Histidine kinase-like ATPase, C-terminal domain"/>
    <property type="match status" value="1"/>
</dbReference>
<evidence type="ECO:0000256" key="4">
    <source>
        <dbReference type="ARBA" id="ARBA00022553"/>
    </source>
</evidence>
<dbReference type="Proteomes" id="UP000231638">
    <property type="component" value="Unassembled WGS sequence"/>
</dbReference>
<dbReference type="PANTHER" id="PTHR43065:SF10">
    <property type="entry name" value="PEROXIDE STRESS-ACTIVATED HISTIDINE KINASE MAK3"/>
    <property type="match status" value="1"/>
</dbReference>
<protein>
    <recommendedName>
        <fullName evidence="3">histidine kinase</fullName>
        <ecNumber evidence="3">2.7.13.3</ecNumber>
    </recommendedName>
</protein>
<evidence type="ECO:0000259" key="12">
    <source>
        <dbReference type="PROSITE" id="PS50885"/>
    </source>
</evidence>
<dbReference type="SMART" id="SM00387">
    <property type="entry name" value="HATPase_c"/>
    <property type="match status" value="1"/>
</dbReference>
<evidence type="ECO:0000256" key="3">
    <source>
        <dbReference type="ARBA" id="ARBA00012438"/>
    </source>
</evidence>